<dbReference type="SMART" id="SM00862">
    <property type="entry name" value="Trans_reg_C"/>
    <property type="match status" value="1"/>
</dbReference>
<dbReference type="FunFam" id="3.40.50.2300:FF:000001">
    <property type="entry name" value="DNA-binding response regulator PhoB"/>
    <property type="match status" value="1"/>
</dbReference>
<evidence type="ECO:0000256" key="2">
    <source>
        <dbReference type="ARBA" id="ARBA00022553"/>
    </source>
</evidence>
<dbReference type="GO" id="GO:0006355">
    <property type="term" value="P:regulation of DNA-templated transcription"/>
    <property type="evidence" value="ECO:0007669"/>
    <property type="project" value="InterPro"/>
</dbReference>
<evidence type="ECO:0000256" key="1">
    <source>
        <dbReference type="ARBA" id="ARBA00013332"/>
    </source>
</evidence>
<dbReference type="EMBL" id="MWQY01000012">
    <property type="protein sequence ID" value="ORC34705.1"/>
    <property type="molecule type" value="Genomic_DNA"/>
</dbReference>
<keyword evidence="2 8" id="KW-0597">Phosphoprotein</keyword>
<dbReference type="STRING" id="1963862.B4O97_12235"/>
<dbReference type="AlphaFoldDB" id="A0A1Y1RWT1"/>
<dbReference type="InterPro" id="IPR039420">
    <property type="entry name" value="WalR-like"/>
</dbReference>
<keyword evidence="6" id="KW-0804">Transcription</keyword>
<dbReference type="Gene3D" id="1.10.10.10">
    <property type="entry name" value="Winged helix-like DNA-binding domain superfamily/Winged helix DNA-binding domain"/>
    <property type="match status" value="1"/>
</dbReference>
<dbReference type="PANTHER" id="PTHR48111:SF4">
    <property type="entry name" value="DNA-BINDING DUAL TRANSCRIPTIONAL REGULATOR OMPR"/>
    <property type="match status" value="1"/>
</dbReference>
<dbReference type="GO" id="GO:0005829">
    <property type="term" value="C:cytosol"/>
    <property type="evidence" value="ECO:0007669"/>
    <property type="project" value="TreeGrafter"/>
</dbReference>
<evidence type="ECO:0000313" key="12">
    <source>
        <dbReference type="EMBL" id="ORC34705.1"/>
    </source>
</evidence>
<dbReference type="Proteomes" id="UP000192343">
    <property type="component" value="Unassembled WGS sequence"/>
</dbReference>
<dbReference type="RefSeq" id="WP_083051185.1">
    <property type="nucleotide sequence ID" value="NZ_MWQY01000012.1"/>
</dbReference>
<dbReference type="GO" id="GO:0000156">
    <property type="term" value="F:phosphorelay response regulator activity"/>
    <property type="evidence" value="ECO:0007669"/>
    <property type="project" value="TreeGrafter"/>
</dbReference>
<evidence type="ECO:0000256" key="5">
    <source>
        <dbReference type="ARBA" id="ARBA00023125"/>
    </source>
</evidence>
<organism evidence="12 13">
    <name type="scientific">Marispirochaeta aestuarii</name>
    <dbReference type="NCBI Taxonomy" id="1963862"/>
    <lineage>
        <taxon>Bacteria</taxon>
        <taxon>Pseudomonadati</taxon>
        <taxon>Spirochaetota</taxon>
        <taxon>Spirochaetia</taxon>
        <taxon>Spirochaetales</taxon>
        <taxon>Spirochaetaceae</taxon>
        <taxon>Marispirochaeta</taxon>
    </lineage>
</organism>
<feature type="modified residue" description="4-aspartylphosphate" evidence="8">
    <location>
        <position position="55"/>
    </location>
</feature>
<sequence length="232" mass="26688">MKTEKRVLVVDDESAIRKSLRAYLENEGYEVEEVSHGNEVLPAMRRFTPSVIILDVMLPGIDGIEVLRRIRQESSVMVLMLSARGDETDRLLGLRMGADDYVVKPFSPREVAARVTVLQRRERHSTSEGDRSIRFSRITIDPAGRKVWKDDRLLQLTPIEFDLLHVLATNHDRVLSRDQLIEHVWKDDYYIDERVVDVHIRRLRQKIEDNPASAGIVVTVRSAGYRFEAANA</sequence>
<evidence type="ECO:0000259" key="10">
    <source>
        <dbReference type="PROSITE" id="PS50110"/>
    </source>
</evidence>
<dbReference type="Pfam" id="PF00072">
    <property type="entry name" value="Response_reg"/>
    <property type="match status" value="1"/>
</dbReference>
<name>A0A1Y1RWT1_9SPIO</name>
<evidence type="ECO:0000256" key="6">
    <source>
        <dbReference type="ARBA" id="ARBA00023163"/>
    </source>
</evidence>
<dbReference type="Pfam" id="PF00486">
    <property type="entry name" value="Trans_reg_C"/>
    <property type="match status" value="1"/>
</dbReference>
<protein>
    <recommendedName>
        <fullName evidence="1">Phosphate regulon transcriptional regulatory protein PhoB</fullName>
    </recommendedName>
</protein>
<dbReference type="FunFam" id="1.10.10.10:FF:000018">
    <property type="entry name" value="DNA-binding response regulator ResD"/>
    <property type="match status" value="1"/>
</dbReference>
<dbReference type="GO" id="GO:0000976">
    <property type="term" value="F:transcription cis-regulatory region binding"/>
    <property type="evidence" value="ECO:0007669"/>
    <property type="project" value="TreeGrafter"/>
</dbReference>
<keyword evidence="5 9" id="KW-0238">DNA-binding</keyword>
<comment type="function">
    <text evidence="7">This protein is a positive regulator for the phosphate regulon. Transcription of this operon is positively regulated by PhoB and PhoR when phosphate is limited.</text>
</comment>
<keyword evidence="13" id="KW-1185">Reference proteome</keyword>
<evidence type="ECO:0000256" key="7">
    <source>
        <dbReference type="ARBA" id="ARBA00024735"/>
    </source>
</evidence>
<dbReference type="PANTHER" id="PTHR48111">
    <property type="entry name" value="REGULATOR OF RPOS"/>
    <property type="match status" value="1"/>
</dbReference>
<dbReference type="InterPro" id="IPR036388">
    <property type="entry name" value="WH-like_DNA-bd_sf"/>
</dbReference>
<dbReference type="InterPro" id="IPR011006">
    <property type="entry name" value="CheY-like_superfamily"/>
</dbReference>
<gene>
    <name evidence="12" type="ORF">B4O97_12235</name>
</gene>
<comment type="caution">
    <text evidence="12">The sequence shown here is derived from an EMBL/GenBank/DDBJ whole genome shotgun (WGS) entry which is preliminary data.</text>
</comment>
<evidence type="ECO:0000256" key="4">
    <source>
        <dbReference type="ARBA" id="ARBA00023015"/>
    </source>
</evidence>
<dbReference type="InterPro" id="IPR001867">
    <property type="entry name" value="OmpR/PhoB-type_DNA-bd"/>
</dbReference>
<dbReference type="InterPro" id="IPR001789">
    <property type="entry name" value="Sig_transdc_resp-reg_receiver"/>
</dbReference>
<evidence type="ECO:0000256" key="8">
    <source>
        <dbReference type="PROSITE-ProRule" id="PRU00169"/>
    </source>
</evidence>
<proteinExistence type="predicted"/>
<dbReference type="CDD" id="cd00383">
    <property type="entry name" value="trans_reg_C"/>
    <property type="match status" value="1"/>
</dbReference>
<dbReference type="PROSITE" id="PS50110">
    <property type="entry name" value="RESPONSE_REGULATORY"/>
    <property type="match status" value="1"/>
</dbReference>
<dbReference type="SMART" id="SM00448">
    <property type="entry name" value="REC"/>
    <property type="match status" value="1"/>
</dbReference>
<dbReference type="Gene3D" id="3.40.50.2300">
    <property type="match status" value="1"/>
</dbReference>
<dbReference type="GO" id="GO:0032993">
    <property type="term" value="C:protein-DNA complex"/>
    <property type="evidence" value="ECO:0007669"/>
    <property type="project" value="TreeGrafter"/>
</dbReference>
<feature type="DNA-binding region" description="OmpR/PhoB-type" evidence="9">
    <location>
        <begin position="130"/>
        <end position="229"/>
    </location>
</feature>
<dbReference type="SUPFAM" id="SSF52172">
    <property type="entry name" value="CheY-like"/>
    <property type="match status" value="1"/>
</dbReference>
<evidence type="ECO:0000256" key="9">
    <source>
        <dbReference type="PROSITE-ProRule" id="PRU01091"/>
    </source>
</evidence>
<feature type="domain" description="Response regulatory" evidence="10">
    <location>
        <begin position="6"/>
        <end position="119"/>
    </location>
</feature>
<evidence type="ECO:0000259" key="11">
    <source>
        <dbReference type="PROSITE" id="PS51755"/>
    </source>
</evidence>
<feature type="domain" description="OmpR/PhoB-type" evidence="11">
    <location>
        <begin position="130"/>
        <end position="229"/>
    </location>
</feature>
<keyword evidence="4" id="KW-0805">Transcription regulation</keyword>
<keyword evidence="3" id="KW-0902">Two-component regulatory system</keyword>
<dbReference type="OrthoDB" id="341603at2"/>
<dbReference type="Gene3D" id="6.10.250.690">
    <property type="match status" value="1"/>
</dbReference>
<evidence type="ECO:0000313" key="13">
    <source>
        <dbReference type="Proteomes" id="UP000192343"/>
    </source>
</evidence>
<evidence type="ECO:0000256" key="3">
    <source>
        <dbReference type="ARBA" id="ARBA00023012"/>
    </source>
</evidence>
<reference evidence="12 13" key="1">
    <citation type="submission" date="2017-03" db="EMBL/GenBank/DDBJ databases">
        <title>Draft Genome sequence of Marispirochaeta sp. strain JC444.</title>
        <authorList>
            <person name="Shivani Y."/>
            <person name="Subhash Y."/>
            <person name="Sasikala C."/>
            <person name="Ramana C."/>
        </authorList>
    </citation>
    <scope>NUCLEOTIDE SEQUENCE [LARGE SCALE GENOMIC DNA]</scope>
    <source>
        <strain evidence="12 13">JC444</strain>
    </source>
</reference>
<accession>A0A1Y1RWT1</accession>
<dbReference type="CDD" id="cd17574">
    <property type="entry name" value="REC_OmpR"/>
    <property type="match status" value="1"/>
</dbReference>
<dbReference type="PROSITE" id="PS51755">
    <property type="entry name" value="OMPR_PHOB"/>
    <property type="match status" value="1"/>
</dbReference>